<dbReference type="GO" id="GO:0003677">
    <property type="term" value="F:DNA binding"/>
    <property type="evidence" value="ECO:0007669"/>
    <property type="project" value="InterPro"/>
</dbReference>
<dbReference type="PROSITE" id="PS50943">
    <property type="entry name" value="HTH_CROC1"/>
    <property type="match status" value="1"/>
</dbReference>
<evidence type="ECO:0000313" key="3">
    <source>
        <dbReference type="Proteomes" id="UP001138997"/>
    </source>
</evidence>
<name>A0A9X1SXZ6_9ACTN</name>
<dbReference type="InterPro" id="IPR043917">
    <property type="entry name" value="DUF5753"/>
</dbReference>
<dbReference type="InterPro" id="IPR010982">
    <property type="entry name" value="Lambda_DNA-bd_dom_sf"/>
</dbReference>
<dbReference type="SMART" id="SM00530">
    <property type="entry name" value="HTH_XRE"/>
    <property type="match status" value="1"/>
</dbReference>
<sequence length="284" mass="31745">MPGTRPNPTASRRVLAAQLRRLRLAAGKSTEDAARELMASSSKISRLESGERTPQARDVRDLARFYGATDDDIEHMQLLVSEARRKGWWADYSTEEEQGENYLGLESAASSMDVFENLRWPGLLQTEAVTRALLKDIRLPGALPLGFIDDQVVLRRKRQERMLSGELSAHFILDEGVFHRPLGVDVVDAQARHVLDIANDLPNVTLQIVALRRGSYPGLDGSFLILQYPKESGLEDIAFSEGLHGMLLMERPSVVDKYRKVFSGIASEYALPPGESLDWLRGFL</sequence>
<dbReference type="AlphaFoldDB" id="A0A9X1SXZ6"/>
<accession>A0A9X1SXZ6</accession>
<evidence type="ECO:0000259" key="1">
    <source>
        <dbReference type="PROSITE" id="PS50943"/>
    </source>
</evidence>
<comment type="caution">
    <text evidence="2">The sequence shown here is derived from an EMBL/GenBank/DDBJ whole genome shotgun (WGS) entry which is preliminary data.</text>
</comment>
<keyword evidence="3" id="KW-1185">Reference proteome</keyword>
<proteinExistence type="predicted"/>
<dbReference type="CDD" id="cd00093">
    <property type="entry name" value="HTH_XRE"/>
    <property type="match status" value="1"/>
</dbReference>
<dbReference type="RefSeq" id="WP_231449573.1">
    <property type="nucleotide sequence ID" value="NZ_JAJOMB010000033.1"/>
</dbReference>
<reference evidence="2" key="1">
    <citation type="submission" date="2021-11" db="EMBL/GenBank/DDBJ databases">
        <title>Streptomyces corallinus and Kineosporia corallina sp. nov., two new coral-derived marine actinobacteria.</title>
        <authorList>
            <person name="Buangrab K."/>
            <person name="Sutthacheep M."/>
            <person name="Yeemin T."/>
            <person name="Harunari E."/>
            <person name="Igarashi Y."/>
            <person name="Sripreechasak P."/>
            <person name="Kanchanasin P."/>
            <person name="Tanasupawat S."/>
            <person name="Phongsopitanun W."/>
        </authorList>
    </citation>
    <scope>NUCLEOTIDE SEQUENCE</scope>
    <source>
        <strain evidence="2">JCM 31032</strain>
    </source>
</reference>
<gene>
    <name evidence="2" type="ORF">LR394_38075</name>
</gene>
<dbReference type="Proteomes" id="UP001138997">
    <property type="component" value="Unassembled WGS sequence"/>
</dbReference>
<dbReference type="Pfam" id="PF13560">
    <property type="entry name" value="HTH_31"/>
    <property type="match status" value="1"/>
</dbReference>
<organism evidence="2 3">
    <name type="scientific">Kineosporia babensis</name>
    <dbReference type="NCBI Taxonomy" id="499548"/>
    <lineage>
        <taxon>Bacteria</taxon>
        <taxon>Bacillati</taxon>
        <taxon>Actinomycetota</taxon>
        <taxon>Actinomycetes</taxon>
        <taxon>Kineosporiales</taxon>
        <taxon>Kineosporiaceae</taxon>
        <taxon>Kineosporia</taxon>
    </lineage>
</organism>
<dbReference type="EMBL" id="JAJOMB010000033">
    <property type="protein sequence ID" value="MCD5316722.1"/>
    <property type="molecule type" value="Genomic_DNA"/>
</dbReference>
<protein>
    <submittedName>
        <fullName evidence="2">Helix-turn-helix domain-containing protein</fullName>
    </submittedName>
</protein>
<dbReference type="InterPro" id="IPR001387">
    <property type="entry name" value="Cro/C1-type_HTH"/>
</dbReference>
<evidence type="ECO:0000313" key="2">
    <source>
        <dbReference type="EMBL" id="MCD5316722.1"/>
    </source>
</evidence>
<dbReference type="Pfam" id="PF19054">
    <property type="entry name" value="DUF5753"/>
    <property type="match status" value="1"/>
</dbReference>
<dbReference type="Gene3D" id="1.10.260.40">
    <property type="entry name" value="lambda repressor-like DNA-binding domains"/>
    <property type="match status" value="1"/>
</dbReference>
<feature type="domain" description="HTH cro/C1-type" evidence="1">
    <location>
        <begin position="19"/>
        <end position="73"/>
    </location>
</feature>
<dbReference type="SUPFAM" id="SSF47413">
    <property type="entry name" value="lambda repressor-like DNA-binding domains"/>
    <property type="match status" value="1"/>
</dbReference>